<dbReference type="GO" id="GO:0007165">
    <property type="term" value="P:signal transduction"/>
    <property type="evidence" value="ECO:0007669"/>
    <property type="project" value="InterPro"/>
</dbReference>
<dbReference type="AlphaFoldDB" id="A0A840LJ67"/>
<dbReference type="SUPFAM" id="SSF52200">
    <property type="entry name" value="Toll/Interleukin receptor TIR domain"/>
    <property type="match status" value="1"/>
</dbReference>
<accession>A0A840LJ67</accession>
<dbReference type="InterPro" id="IPR027417">
    <property type="entry name" value="P-loop_NTPase"/>
</dbReference>
<evidence type="ECO:0000313" key="3">
    <source>
        <dbReference type="Proteomes" id="UP000562027"/>
    </source>
</evidence>
<dbReference type="Gene3D" id="3.40.50.300">
    <property type="entry name" value="P-loop containing nucleotide triphosphate hydrolases"/>
    <property type="match status" value="1"/>
</dbReference>
<dbReference type="SMART" id="SM00255">
    <property type="entry name" value="TIR"/>
    <property type="match status" value="1"/>
</dbReference>
<feature type="domain" description="TIR" evidence="1">
    <location>
        <begin position="1"/>
        <end position="137"/>
    </location>
</feature>
<dbReference type="Proteomes" id="UP000562027">
    <property type="component" value="Unassembled WGS sequence"/>
</dbReference>
<dbReference type="InterPro" id="IPR000157">
    <property type="entry name" value="TIR_dom"/>
</dbReference>
<dbReference type="EMBL" id="JACHLP010000008">
    <property type="protein sequence ID" value="MBB4845317.1"/>
    <property type="molecule type" value="Genomic_DNA"/>
</dbReference>
<organism evidence="2 3">
    <name type="scientific">Roseateles oligotrophus</name>
    <dbReference type="NCBI Taxonomy" id="1769250"/>
    <lineage>
        <taxon>Bacteria</taxon>
        <taxon>Pseudomonadati</taxon>
        <taxon>Pseudomonadota</taxon>
        <taxon>Betaproteobacteria</taxon>
        <taxon>Burkholderiales</taxon>
        <taxon>Sphaerotilaceae</taxon>
        <taxon>Roseateles</taxon>
    </lineage>
</organism>
<proteinExistence type="predicted"/>
<dbReference type="Pfam" id="PF13676">
    <property type="entry name" value="TIR_2"/>
    <property type="match status" value="1"/>
</dbReference>
<evidence type="ECO:0000259" key="1">
    <source>
        <dbReference type="PROSITE" id="PS50104"/>
    </source>
</evidence>
<reference evidence="2 3" key="1">
    <citation type="submission" date="2020-08" db="EMBL/GenBank/DDBJ databases">
        <title>Functional genomics of gut bacteria from endangered species of beetles.</title>
        <authorList>
            <person name="Carlos-Shanley C."/>
        </authorList>
    </citation>
    <scope>NUCLEOTIDE SEQUENCE [LARGE SCALE GENOMIC DNA]</scope>
    <source>
        <strain evidence="2 3">S00239</strain>
    </source>
</reference>
<dbReference type="RefSeq" id="WP_184303133.1">
    <property type="nucleotide sequence ID" value="NZ_JACHLP010000008.1"/>
</dbReference>
<keyword evidence="3" id="KW-1185">Reference proteome</keyword>
<gene>
    <name evidence="2" type="ORF">HNP55_003864</name>
</gene>
<protein>
    <recommendedName>
        <fullName evidence="1">TIR domain-containing protein</fullName>
    </recommendedName>
</protein>
<dbReference type="InterPro" id="IPR035897">
    <property type="entry name" value="Toll_tir_struct_dom_sf"/>
</dbReference>
<sequence>MSKRIFISYKRNTAADAAFVDALSKALRERGHHLFIDLSMRVGEDWVQRISDEIKAADFFVLVISEQSMQSQMVAEEARLAHASQRAHGRPHLLPVRLAYDGQLPYDLGAILNRLNYAFCSSESDTARITTELLAAIEHDAQLPAPGIAKTGLAAEIPLPSANPLLCLEAPEGTMAAESVFYLERDGDHIVADEQNHAGYTLTIQAARQMGKSSLLGRVMARARRTGVAVAFIDFQAFGHEELVDPKRLYHQFCVLIEDALGLECQVDQHWQGPLSETQKCRRFLERRILPQLNDQGLLLALDEADALLASPSRSDFFGMLRSWHNCRQTKPEWRRFCLATAISTEPAMLIESLTQSPFNVGTTVKLEDFTLADTLKLAQRHQMQLSPTDLQALQTLLCGHPYLSRKALYLLTKRRYSFADLLGEAASETGPFGDHLRALFSRLHLRPGLIDALRNALRSGEADNEARHRLIAGGIVKEIGGRLLARNPLYDNYFRRVTKP</sequence>
<evidence type="ECO:0000313" key="2">
    <source>
        <dbReference type="EMBL" id="MBB4845317.1"/>
    </source>
</evidence>
<dbReference type="Gene3D" id="3.40.50.10140">
    <property type="entry name" value="Toll/interleukin-1 receptor homology (TIR) domain"/>
    <property type="match status" value="1"/>
</dbReference>
<dbReference type="SUPFAM" id="SSF52540">
    <property type="entry name" value="P-loop containing nucleoside triphosphate hydrolases"/>
    <property type="match status" value="1"/>
</dbReference>
<dbReference type="PROSITE" id="PS50104">
    <property type="entry name" value="TIR"/>
    <property type="match status" value="1"/>
</dbReference>
<name>A0A840LJ67_9BURK</name>
<dbReference type="Pfam" id="PF14516">
    <property type="entry name" value="AAA_35"/>
    <property type="match status" value="1"/>
</dbReference>
<comment type="caution">
    <text evidence="2">The sequence shown here is derived from an EMBL/GenBank/DDBJ whole genome shotgun (WGS) entry which is preliminary data.</text>
</comment>